<evidence type="ECO:0000259" key="3">
    <source>
        <dbReference type="Pfam" id="PF06985"/>
    </source>
</evidence>
<dbReference type="PANTHER" id="PTHR24148:SF64">
    <property type="entry name" value="HETEROKARYON INCOMPATIBILITY DOMAIN-CONTAINING PROTEIN"/>
    <property type="match status" value="1"/>
</dbReference>
<keyword evidence="2" id="KW-1133">Transmembrane helix</keyword>
<evidence type="ECO:0000313" key="5">
    <source>
        <dbReference type="Proteomes" id="UP001280581"/>
    </source>
</evidence>
<reference evidence="4 5" key="1">
    <citation type="submission" date="2021-02" db="EMBL/GenBank/DDBJ databases">
        <title>Genome assembly of Pseudopithomyces chartarum.</title>
        <authorList>
            <person name="Jauregui R."/>
            <person name="Singh J."/>
            <person name="Voisey C."/>
        </authorList>
    </citation>
    <scope>NUCLEOTIDE SEQUENCE [LARGE SCALE GENOMIC DNA]</scope>
    <source>
        <strain evidence="4 5">AGR01</strain>
    </source>
</reference>
<evidence type="ECO:0000256" key="1">
    <source>
        <dbReference type="SAM" id="MobiDB-lite"/>
    </source>
</evidence>
<protein>
    <recommendedName>
        <fullName evidence="3">Heterokaryon incompatibility domain-containing protein</fullName>
    </recommendedName>
</protein>
<keyword evidence="2" id="KW-0472">Membrane</keyword>
<dbReference type="EMBL" id="WVTA01000007">
    <property type="protein sequence ID" value="KAK3208314.1"/>
    <property type="molecule type" value="Genomic_DNA"/>
</dbReference>
<feature type="region of interest" description="Disordered" evidence="1">
    <location>
        <begin position="486"/>
        <end position="562"/>
    </location>
</feature>
<name>A0AAN6LZP5_9PLEO</name>
<dbReference type="Proteomes" id="UP001280581">
    <property type="component" value="Unassembled WGS sequence"/>
</dbReference>
<proteinExistence type="predicted"/>
<dbReference type="PANTHER" id="PTHR24148">
    <property type="entry name" value="ANKYRIN REPEAT DOMAIN-CONTAINING PROTEIN 39 HOMOLOG-RELATED"/>
    <property type="match status" value="1"/>
</dbReference>
<feature type="transmembrane region" description="Helical" evidence="2">
    <location>
        <begin position="297"/>
        <end position="321"/>
    </location>
</feature>
<accession>A0AAN6LZP5</accession>
<feature type="transmembrane region" description="Helical" evidence="2">
    <location>
        <begin position="336"/>
        <end position="355"/>
    </location>
</feature>
<evidence type="ECO:0000256" key="2">
    <source>
        <dbReference type="SAM" id="Phobius"/>
    </source>
</evidence>
<feature type="compositionally biased region" description="Basic and acidic residues" evidence="1">
    <location>
        <begin position="537"/>
        <end position="546"/>
    </location>
</feature>
<dbReference type="InterPro" id="IPR052895">
    <property type="entry name" value="HetReg/Transcr_Mod"/>
</dbReference>
<evidence type="ECO:0000313" key="4">
    <source>
        <dbReference type="EMBL" id="KAK3208314.1"/>
    </source>
</evidence>
<feature type="region of interest" description="Disordered" evidence="1">
    <location>
        <begin position="431"/>
        <end position="472"/>
    </location>
</feature>
<feature type="domain" description="Heterokaryon incompatibility" evidence="3">
    <location>
        <begin position="86"/>
        <end position="223"/>
    </location>
</feature>
<dbReference type="InterPro" id="IPR010730">
    <property type="entry name" value="HET"/>
</dbReference>
<organism evidence="4 5">
    <name type="scientific">Pseudopithomyces chartarum</name>
    <dbReference type="NCBI Taxonomy" id="1892770"/>
    <lineage>
        <taxon>Eukaryota</taxon>
        <taxon>Fungi</taxon>
        <taxon>Dikarya</taxon>
        <taxon>Ascomycota</taxon>
        <taxon>Pezizomycotina</taxon>
        <taxon>Dothideomycetes</taxon>
        <taxon>Pleosporomycetidae</taxon>
        <taxon>Pleosporales</taxon>
        <taxon>Massarineae</taxon>
        <taxon>Didymosphaeriaceae</taxon>
        <taxon>Pseudopithomyces</taxon>
    </lineage>
</organism>
<sequence>MIRLNPQIQLPFRNPNSTLSIPNTVRTHHSPQPMSFPYSTLPLPPSTHFIRVLKLPSSIPSTQPPTHSLTGTLHLVDLNANPPPNFTALSYVWGVPDPHTDYAVLCGGYRIPITPNCFAALSALSAKKSRSAEEGLTIWVDAICINQSDEEEKMRQIPLMGEIYHRAAETYIWLGEETKGHLERWWAAPLRLLLLHSTNYVTKGDMIDLLDTAWISRLWTYQEFLLSSNPIFVCGQHHLPWPQMARAMLFLRETVDRYGTQSSRWVNLIISKHSMLPAQEASDLANYWTFILRISSVYWALVYSFVPLLLTLFFITIWIFFYDTGLRLGHGLTKPALYILIAFVSFLALCAAVLARCLHRYRYWCVNPGPTGDDFLVELYTRRAKDPKDMAYGAWAVLKRKGGAMGTEHEGSADARHQRCVRVQDDECKVRRSRGSAASPQSRCIPEAGRTVPPRLQEQHQQTKRHSLNDSRDIDLDIIHASAPPLRRPISNFPPPPNTQPPTTHLHLLNLMAPPHTPSTHPLTNPPPNLQPALPPKDNRLRHDAPSLRPNPNPRYYSPTSHDRLVGPARLFSHRAVFR</sequence>
<feature type="compositionally biased region" description="Pro residues" evidence="1">
    <location>
        <begin position="524"/>
        <end position="535"/>
    </location>
</feature>
<dbReference type="Pfam" id="PF06985">
    <property type="entry name" value="HET"/>
    <property type="match status" value="1"/>
</dbReference>
<keyword evidence="5" id="KW-1185">Reference proteome</keyword>
<dbReference type="AlphaFoldDB" id="A0AAN6LZP5"/>
<comment type="caution">
    <text evidence="4">The sequence shown here is derived from an EMBL/GenBank/DDBJ whole genome shotgun (WGS) entry which is preliminary data.</text>
</comment>
<keyword evidence="2" id="KW-0812">Transmembrane</keyword>
<feature type="compositionally biased region" description="Low complexity" evidence="1">
    <location>
        <begin position="501"/>
        <end position="523"/>
    </location>
</feature>
<gene>
    <name evidence="4" type="ORF">GRF29_77g352807</name>
</gene>